<evidence type="ECO:0000313" key="2">
    <source>
        <dbReference type="EMBL" id="TDN95780.1"/>
    </source>
</evidence>
<dbReference type="Gene3D" id="3.30.420.10">
    <property type="entry name" value="Ribonuclease H-like superfamily/Ribonuclease H"/>
    <property type="match status" value="1"/>
</dbReference>
<protein>
    <submittedName>
        <fullName evidence="2">Integrase-like protein</fullName>
    </submittedName>
</protein>
<dbReference type="InterPro" id="IPR001584">
    <property type="entry name" value="Integrase_cat-core"/>
</dbReference>
<organism evidence="2 3">
    <name type="scientific">Sunxiuqinia elliptica</name>
    <dbReference type="NCBI Taxonomy" id="655355"/>
    <lineage>
        <taxon>Bacteria</taxon>
        <taxon>Pseudomonadati</taxon>
        <taxon>Bacteroidota</taxon>
        <taxon>Bacteroidia</taxon>
        <taxon>Marinilabiliales</taxon>
        <taxon>Prolixibacteraceae</taxon>
        <taxon>Sunxiuqinia</taxon>
    </lineage>
</organism>
<dbReference type="Pfam" id="PF13333">
    <property type="entry name" value="rve_2"/>
    <property type="match status" value="1"/>
</dbReference>
<dbReference type="InterPro" id="IPR050900">
    <property type="entry name" value="Transposase_IS3/IS150/IS904"/>
</dbReference>
<reference evidence="2 3" key="1">
    <citation type="submission" date="2019-03" db="EMBL/GenBank/DDBJ databases">
        <title>Freshwater and sediment microbial communities from various areas in North America, analyzing microbe dynamics in response to fracking.</title>
        <authorList>
            <person name="Lamendella R."/>
        </authorList>
    </citation>
    <scope>NUCLEOTIDE SEQUENCE [LARGE SCALE GENOMIC DNA]</scope>
    <source>
        <strain evidence="2 3">114D</strain>
    </source>
</reference>
<proteinExistence type="predicted"/>
<dbReference type="AlphaFoldDB" id="A0A4R6GML0"/>
<dbReference type="SUPFAM" id="SSF53098">
    <property type="entry name" value="Ribonuclease H-like"/>
    <property type="match status" value="1"/>
</dbReference>
<dbReference type="GO" id="GO:0003676">
    <property type="term" value="F:nucleic acid binding"/>
    <property type="evidence" value="ECO:0007669"/>
    <property type="project" value="InterPro"/>
</dbReference>
<feature type="domain" description="Integrase catalytic" evidence="1">
    <location>
        <begin position="1"/>
        <end position="140"/>
    </location>
</feature>
<evidence type="ECO:0000313" key="3">
    <source>
        <dbReference type="Proteomes" id="UP000294848"/>
    </source>
</evidence>
<dbReference type="Proteomes" id="UP000294848">
    <property type="component" value="Unassembled WGS sequence"/>
</dbReference>
<dbReference type="PANTHER" id="PTHR46889:SF4">
    <property type="entry name" value="TRANSPOSASE INSO FOR INSERTION SEQUENCE ELEMENT IS911B-RELATED"/>
    <property type="match status" value="1"/>
</dbReference>
<gene>
    <name evidence="2" type="ORF">DET52_1132</name>
</gene>
<dbReference type="GO" id="GO:0015074">
    <property type="term" value="P:DNA integration"/>
    <property type="evidence" value="ECO:0007669"/>
    <property type="project" value="InterPro"/>
</dbReference>
<dbReference type="InterPro" id="IPR012337">
    <property type="entry name" value="RNaseH-like_sf"/>
</dbReference>
<comment type="caution">
    <text evidence="2">The sequence shown here is derived from an EMBL/GenBank/DDBJ whole genome shotgun (WGS) entry which is preliminary data.</text>
</comment>
<dbReference type="PROSITE" id="PS50994">
    <property type="entry name" value="INTEGRASE"/>
    <property type="match status" value="1"/>
</dbReference>
<evidence type="ECO:0000259" key="1">
    <source>
        <dbReference type="PROSITE" id="PS50994"/>
    </source>
</evidence>
<dbReference type="Pfam" id="PF00665">
    <property type="entry name" value="rve"/>
    <property type="match status" value="1"/>
</dbReference>
<accession>A0A4R6GML0</accession>
<dbReference type="EMBL" id="SNWI01000013">
    <property type="protein sequence ID" value="TDN95780.1"/>
    <property type="molecule type" value="Genomic_DNA"/>
</dbReference>
<dbReference type="InterPro" id="IPR036397">
    <property type="entry name" value="RNaseH_sf"/>
</dbReference>
<name>A0A4R6GML0_9BACT</name>
<sequence length="140" mass="16739">MYLTVIIDLFDRKVIGWAMSKSMSAEKTSISAWRMAVKNRPIMDELIFHSDRGIQYACNSFTKLLGRARLVIQSMSRKGNCWDNAVAESFFKTIKVELVYHQRFVDQEHAELILFRWIETWYNKRRRHSFGFRIQDNKRI</sequence>
<dbReference type="PANTHER" id="PTHR46889">
    <property type="entry name" value="TRANSPOSASE INSF FOR INSERTION SEQUENCE IS3B-RELATED"/>
    <property type="match status" value="1"/>
</dbReference>